<dbReference type="EMBL" id="JAFEMC010000003">
    <property type="protein sequence ID" value="MBM6576783.1"/>
    <property type="molecule type" value="Genomic_DNA"/>
</dbReference>
<accession>A0ABS2D8D1</accession>
<name>A0ABS2D8D1_9SPHN</name>
<gene>
    <name evidence="1" type="ORF">ILT43_10385</name>
</gene>
<evidence type="ECO:0000313" key="1">
    <source>
        <dbReference type="EMBL" id="MBM6576783.1"/>
    </source>
</evidence>
<reference evidence="1 2" key="1">
    <citation type="submission" date="2020-12" db="EMBL/GenBank/DDBJ databases">
        <title>Sphingomonas sp.</title>
        <authorList>
            <person name="Kim M.K."/>
        </authorList>
    </citation>
    <scope>NUCLEOTIDE SEQUENCE [LARGE SCALE GENOMIC DNA]</scope>
    <source>
        <strain evidence="1 2">BT552</strain>
    </source>
</reference>
<proteinExistence type="predicted"/>
<sequence length="189" mass="20716">MIADAALGREEEYTIGALVPVTAGRAAAGVARAEKRLFTRRSLVRYPRRDGWTVERRRLFLECLSATCCVTLSAKRAGMSPSGARQLRERDAEFSGLWETALAFGKARLREDLLAYALGRRSSGDNPADIDFDAPRAEPFDPELAIKVLTYLDGRPEPGSQRRAAAPTQGQVDAALLARLDELVKRGRG</sequence>
<evidence type="ECO:0000313" key="2">
    <source>
        <dbReference type="Proteomes" id="UP000763641"/>
    </source>
</evidence>
<keyword evidence="2" id="KW-1185">Reference proteome</keyword>
<evidence type="ECO:0008006" key="3">
    <source>
        <dbReference type="Google" id="ProtNLM"/>
    </source>
</evidence>
<organism evidence="1 2">
    <name type="scientific">Sphingomonas longa</name>
    <dbReference type="NCBI Taxonomy" id="2778730"/>
    <lineage>
        <taxon>Bacteria</taxon>
        <taxon>Pseudomonadati</taxon>
        <taxon>Pseudomonadota</taxon>
        <taxon>Alphaproteobacteria</taxon>
        <taxon>Sphingomonadales</taxon>
        <taxon>Sphingomonadaceae</taxon>
        <taxon>Sphingomonas</taxon>
    </lineage>
</organism>
<dbReference type="Proteomes" id="UP000763641">
    <property type="component" value="Unassembled WGS sequence"/>
</dbReference>
<dbReference type="RefSeq" id="WP_204198899.1">
    <property type="nucleotide sequence ID" value="NZ_JAFEMC010000003.1"/>
</dbReference>
<comment type="caution">
    <text evidence="1">The sequence shown here is derived from an EMBL/GenBank/DDBJ whole genome shotgun (WGS) entry which is preliminary data.</text>
</comment>
<protein>
    <recommendedName>
        <fullName evidence="3">Terminase small subunit</fullName>
    </recommendedName>
</protein>